<proteinExistence type="predicted"/>
<dbReference type="GO" id="GO:0046872">
    <property type="term" value="F:metal ion binding"/>
    <property type="evidence" value="ECO:0007669"/>
    <property type="project" value="InterPro"/>
</dbReference>
<dbReference type="Pfam" id="PF13685">
    <property type="entry name" value="Fe-ADH_2"/>
    <property type="match status" value="1"/>
</dbReference>
<reference evidence="1 2" key="1">
    <citation type="submission" date="2017-04" db="EMBL/GenBank/DDBJ databases">
        <authorList>
            <person name="Afonso C.L."/>
            <person name="Miller P.J."/>
            <person name="Scott M.A."/>
            <person name="Spackman E."/>
            <person name="Goraichik I."/>
            <person name="Dimitrov K.M."/>
            <person name="Suarez D.L."/>
            <person name="Swayne D.E."/>
        </authorList>
    </citation>
    <scope>NUCLEOTIDE SEQUENCE [LARGE SCALE GENOMIC DNA]</scope>
    <source>
        <strain evidence="2">XA(T)</strain>
    </source>
</reference>
<dbReference type="InterPro" id="IPR016205">
    <property type="entry name" value="Glycerol_DH"/>
</dbReference>
<dbReference type="GO" id="GO:0016614">
    <property type="term" value="F:oxidoreductase activity, acting on CH-OH group of donors"/>
    <property type="evidence" value="ECO:0007669"/>
    <property type="project" value="InterPro"/>
</dbReference>
<dbReference type="STRING" id="1619308.B5808_11430"/>
<dbReference type="PANTHER" id="PTHR43616">
    <property type="entry name" value="GLYCEROL DEHYDROGENASE"/>
    <property type="match status" value="1"/>
</dbReference>
<gene>
    <name evidence="1" type="ORF">B5808_11430</name>
</gene>
<dbReference type="Gene3D" id="3.40.50.1970">
    <property type="match status" value="1"/>
</dbReference>
<dbReference type="Proteomes" id="UP000192775">
    <property type="component" value="Chromosome"/>
</dbReference>
<dbReference type="EMBL" id="CP020715">
    <property type="protein sequence ID" value="ARJ05764.1"/>
    <property type="molecule type" value="Genomic_DNA"/>
</dbReference>
<dbReference type="AlphaFoldDB" id="A0A1X9LKN2"/>
<evidence type="ECO:0000313" key="1">
    <source>
        <dbReference type="EMBL" id="ARJ05764.1"/>
    </source>
</evidence>
<dbReference type="SUPFAM" id="SSF56796">
    <property type="entry name" value="Dehydroquinate synthase-like"/>
    <property type="match status" value="1"/>
</dbReference>
<dbReference type="RefSeq" id="WP_085019902.1">
    <property type="nucleotide sequence ID" value="NZ_BMHD01000001.1"/>
</dbReference>
<sequence>MTTASLAELSLASSQGAMRVLSGEGAVRGIGALVDELAPTGEIVLLTDSAAKVVDTVDLLELVRALLHEGRSSRTVEALESDHGVTLDEATVARASADAAGAAVVIAVGSGTVSDLGKVVAAAVAAPLISVQTAASVNGFADPLSVLVQNGAKRTVPSMWPAALVIDSDVVAEAPVELTRAGVGDAVAIWSAPADWYLACAIGMDPGEYDDRFVDPVREIAPRLADASATEAERLAALVEVLTVGGLVIGDAGTTAPLSGVEHLVSHVLDMSAMATHARHDLHGAQVGVASILAASLWDVALHEEHLLDLGPDDLSAPTGLRERVLETWSPVDPSGALGEECWRAVEKKIDRWASVGDRVEAFFAGREGHLATLEQLAGDPAHPAAALRLWGGAPDLLRADPGRVLRACPMGARCASLHARPAVARRRLRARRPVGRPAVRPCVRARGRGRRRALIPAVNQVV</sequence>
<dbReference type="Gene3D" id="1.20.1090.10">
    <property type="entry name" value="Dehydroquinate synthase-like - alpha domain"/>
    <property type="match status" value="1"/>
</dbReference>
<organism evidence="1 2">
    <name type="scientific">Cnuibacter physcomitrellae</name>
    <dbReference type="NCBI Taxonomy" id="1619308"/>
    <lineage>
        <taxon>Bacteria</taxon>
        <taxon>Bacillati</taxon>
        <taxon>Actinomycetota</taxon>
        <taxon>Actinomycetes</taxon>
        <taxon>Micrococcales</taxon>
        <taxon>Microbacteriaceae</taxon>
        <taxon>Cnuibacter</taxon>
    </lineage>
</organism>
<keyword evidence="2" id="KW-1185">Reference proteome</keyword>
<dbReference type="KEGG" id="cphy:B5808_11430"/>
<dbReference type="PANTHER" id="PTHR43616:SF5">
    <property type="entry name" value="GLYCEROL DEHYDROGENASE 1"/>
    <property type="match status" value="1"/>
</dbReference>
<dbReference type="InterPro" id="IPR032837">
    <property type="entry name" value="G1PDH"/>
</dbReference>
<accession>A0A1X9LKN2</accession>
<evidence type="ECO:0000313" key="2">
    <source>
        <dbReference type="Proteomes" id="UP000192775"/>
    </source>
</evidence>
<protein>
    <submittedName>
        <fullName evidence="1">Uncharacterized protein</fullName>
    </submittedName>
</protein>
<name>A0A1X9LKN2_9MICO</name>